<dbReference type="GO" id="GO:0005975">
    <property type="term" value="P:carbohydrate metabolic process"/>
    <property type="evidence" value="ECO:0007669"/>
    <property type="project" value="InterPro"/>
</dbReference>
<dbReference type="EMBL" id="JANBVO010000015">
    <property type="protein sequence ID" value="KAJ9145089.1"/>
    <property type="molecule type" value="Genomic_DNA"/>
</dbReference>
<evidence type="ECO:0000256" key="8">
    <source>
        <dbReference type="ARBA" id="ARBA00048090"/>
    </source>
</evidence>
<keyword evidence="7 9" id="KW-0067">ATP-binding</keyword>
<dbReference type="EC" id="2.7.1.12" evidence="3 9"/>
<keyword evidence="5 9" id="KW-0547">Nucleotide-binding</keyword>
<evidence type="ECO:0000256" key="4">
    <source>
        <dbReference type="ARBA" id="ARBA00022679"/>
    </source>
</evidence>
<dbReference type="InterPro" id="IPR027417">
    <property type="entry name" value="P-loop_NTPase"/>
</dbReference>
<dbReference type="PANTHER" id="PTHR43442">
    <property type="entry name" value="GLUCONOKINASE-RELATED"/>
    <property type="match status" value="1"/>
</dbReference>
<evidence type="ECO:0000256" key="6">
    <source>
        <dbReference type="ARBA" id="ARBA00022777"/>
    </source>
</evidence>
<sequence>MGKSEEVQSRERYRYIIFVTGPTACGKTTVAKVVADDLGLTYLEGDDFHPKANVEKMHHGEPLTDTDRWDWLHALRDHETMHPSDQKSQHLVITCSALKREYRDVLREGGEKTPDLRVRFLYLDAPEAVLRERAAERKGHFAGADLVRSQFEALERPAEDEVDVVLLDVNRAEQEARRDAVDCVKHILSESDK</sequence>
<name>A0AA38RSH2_9PEZI</name>
<evidence type="ECO:0000256" key="5">
    <source>
        <dbReference type="ARBA" id="ARBA00022741"/>
    </source>
</evidence>
<comment type="catalytic activity">
    <reaction evidence="8 9">
        <text>D-gluconate + ATP = 6-phospho-D-gluconate + ADP + H(+)</text>
        <dbReference type="Rhea" id="RHEA:19433"/>
        <dbReference type="ChEBI" id="CHEBI:15378"/>
        <dbReference type="ChEBI" id="CHEBI:18391"/>
        <dbReference type="ChEBI" id="CHEBI:30616"/>
        <dbReference type="ChEBI" id="CHEBI:58759"/>
        <dbReference type="ChEBI" id="CHEBI:456216"/>
        <dbReference type="EC" id="2.7.1.12"/>
    </reaction>
</comment>
<dbReference type="Gene3D" id="3.40.50.300">
    <property type="entry name" value="P-loop containing nucleotide triphosphate hydrolases"/>
    <property type="match status" value="1"/>
</dbReference>
<organism evidence="10 11">
    <name type="scientific">Pleurostoma richardsiae</name>
    <dbReference type="NCBI Taxonomy" id="41990"/>
    <lineage>
        <taxon>Eukaryota</taxon>
        <taxon>Fungi</taxon>
        <taxon>Dikarya</taxon>
        <taxon>Ascomycota</taxon>
        <taxon>Pezizomycotina</taxon>
        <taxon>Sordariomycetes</taxon>
        <taxon>Sordariomycetidae</taxon>
        <taxon>Calosphaeriales</taxon>
        <taxon>Pleurostomataceae</taxon>
        <taxon>Pleurostoma</taxon>
    </lineage>
</organism>
<gene>
    <name evidence="10" type="ORF">NKR23_g5643</name>
</gene>
<dbReference type="NCBIfam" id="TIGR01313">
    <property type="entry name" value="therm_gnt_kin"/>
    <property type="match status" value="1"/>
</dbReference>
<dbReference type="CDD" id="cd02021">
    <property type="entry name" value="GntK"/>
    <property type="match status" value="1"/>
</dbReference>
<dbReference type="InterPro" id="IPR006001">
    <property type="entry name" value="Therm_gnt_kin"/>
</dbReference>
<keyword evidence="11" id="KW-1185">Reference proteome</keyword>
<accession>A0AA38RSH2</accession>
<evidence type="ECO:0000313" key="11">
    <source>
        <dbReference type="Proteomes" id="UP001174694"/>
    </source>
</evidence>
<evidence type="ECO:0000313" key="10">
    <source>
        <dbReference type="EMBL" id="KAJ9145089.1"/>
    </source>
</evidence>
<dbReference type="GO" id="GO:0005737">
    <property type="term" value="C:cytoplasm"/>
    <property type="evidence" value="ECO:0007669"/>
    <property type="project" value="TreeGrafter"/>
</dbReference>
<comment type="pathway">
    <text evidence="1 9">Carbohydrate acid metabolism; D-gluconate degradation.</text>
</comment>
<evidence type="ECO:0000256" key="9">
    <source>
        <dbReference type="RuleBase" id="RU363066"/>
    </source>
</evidence>
<dbReference type="SUPFAM" id="SSF52540">
    <property type="entry name" value="P-loop containing nucleoside triphosphate hydrolases"/>
    <property type="match status" value="1"/>
</dbReference>
<dbReference type="PANTHER" id="PTHR43442:SF3">
    <property type="entry name" value="GLUCONOKINASE-RELATED"/>
    <property type="match status" value="1"/>
</dbReference>
<evidence type="ECO:0000256" key="2">
    <source>
        <dbReference type="ARBA" id="ARBA00008420"/>
    </source>
</evidence>
<comment type="similarity">
    <text evidence="2 9">Belongs to the gluconokinase GntK/GntV family.</text>
</comment>
<proteinExistence type="inferred from homology"/>
<keyword evidence="4 9" id="KW-0808">Transferase</keyword>
<dbReference type="GO" id="GO:0005524">
    <property type="term" value="F:ATP binding"/>
    <property type="evidence" value="ECO:0007669"/>
    <property type="project" value="UniProtKB-KW"/>
</dbReference>
<evidence type="ECO:0000256" key="7">
    <source>
        <dbReference type="ARBA" id="ARBA00022840"/>
    </source>
</evidence>
<keyword evidence="6 9" id="KW-0418">Kinase</keyword>
<comment type="caution">
    <text evidence="10">The sequence shown here is derived from an EMBL/GenBank/DDBJ whole genome shotgun (WGS) entry which is preliminary data.</text>
</comment>
<dbReference type="GO" id="GO:0046316">
    <property type="term" value="F:gluconokinase activity"/>
    <property type="evidence" value="ECO:0007669"/>
    <property type="project" value="UniProtKB-EC"/>
</dbReference>
<evidence type="ECO:0000256" key="1">
    <source>
        <dbReference type="ARBA" id="ARBA00004875"/>
    </source>
</evidence>
<dbReference type="AlphaFoldDB" id="A0AA38RSH2"/>
<reference evidence="10" key="1">
    <citation type="submission" date="2022-07" db="EMBL/GenBank/DDBJ databases">
        <title>Fungi with potential for degradation of polypropylene.</title>
        <authorList>
            <person name="Gostincar C."/>
        </authorList>
    </citation>
    <scope>NUCLEOTIDE SEQUENCE</scope>
    <source>
        <strain evidence="10">EXF-13308</strain>
    </source>
</reference>
<dbReference type="Proteomes" id="UP001174694">
    <property type="component" value="Unassembled WGS sequence"/>
</dbReference>
<evidence type="ECO:0000256" key="3">
    <source>
        <dbReference type="ARBA" id="ARBA00012054"/>
    </source>
</evidence>
<dbReference type="Pfam" id="PF13671">
    <property type="entry name" value="AAA_33"/>
    <property type="match status" value="1"/>
</dbReference>
<protein>
    <recommendedName>
        <fullName evidence="3 9">Gluconokinase</fullName>
        <ecNumber evidence="3 9">2.7.1.12</ecNumber>
    </recommendedName>
</protein>